<sequence length="76" mass="8459">MNLRQGNCHGRFKGGYITRAYGNPASGVHAVQLELAQCNYMDEEAPFGWRHDRAARLQSLPEALIRAMLTSAQQIA</sequence>
<dbReference type="Proteomes" id="UP000697927">
    <property type="component" value="Unassembled WGS sequence"/>
</dbReference>
<evidence type="ECO:0000313" key="2">
    <source>
        <dbReference type="Proteomes" id="UP000697927"/>
    </source>
</evidence>
<keyword evidence="2" id="KW-1185">Reference proteome</keyword>
<dbReference type="EMBL" id="SOYS01000009">
    <property type="protein sequence ID" value="NIY49181.1"/>
    <property type="molecule type" value="Genomic_DNA"/>
</dbReference>
<dbReference type="SUPFAM" id="SSF53187">
    <property type="entry name" value="Zn-dependent exopeptidases"/>
    <property type="match status" value="1"/>
</dbReference>
<evidence type="ECO:0008006" key="3">
    <source>
        <dbReference type="Google" id="ProtNLM"/>
    </source>
</evidence>
<name>A0ABX0VSI3_9ENTR</name>
<comment type="caution">
    <text evidence="1">The sequence shown here is derived from an EMBL/GenBank/DDBJ whole genome shotgun (WGS) entry which is preliminary data.</text>
</comment>
<evidence type="ECO:0000313" key="1">
    <source>
        <dbReference type="EMBL" id="NIY49181.1"/>
    </source>
</evidence>
<proteinExistence type="predicted"/>
<accession>A0ABX0VSI3</accession>
<dbReference type="Gene3D" id="3.40.630.40">
    <property type="entry name" value="Zn-dependent exopeptidases"/>
    <property type="match status" value="1"/>
</dbReference>
<organism evidence="1 2">
    <name type="scientific">Cedecea colo</name>
    <dbReference type="NCBI Taxonomy" id="2552946"/>
    <lineage>
        <taxon>Bacteria</taxon>
        <taxon>Pseudomonadati</taxon>
        <taxon>Pseudomonadota</taxon>
        <taxon>Gammaproteobacteria</taxon>
        <taxon>Enterobacterales</taxon>
        <taxon>Enterobacteriaceae</taxon>
        <taxon>Cedecea</taxon>
    </lineage>
</organism>
<dbReference type="Pfam" id="PF05013">
    <property type="entry name" value="FGase"/>
    <property type="match status" value="1"/>
</dbReference>
<protein>
    <recommendedName>
        <fullName evidence="3">N-formylglutamate deformylase</fullName>
    </recommendedName>
</protein>
<gene>
    <name evidence="1" type="ORF">E2L00_17130</name>
</gene>
<dbReference type="InterPro" id="IPR007709">
    <property type="entry name" value="N-FG_amidohydro"/>
</dbReference>
<reference evidence="1 2" key="1">
    <citation type="journal article" date="2020" name="Microorganisms">
        <title>Polyphasic Characterisation of Cedecea colo sp. nov., a New Enteric Bacterium Isolated from the Koala Hindgut.</title>
        <authorList>
            <person name="Boath J.M."/>
            <person name="Dakhal S."/>
            <person name="Van T.T.H."/>
            <person name="Moore R.J."/>
            <person name="Dekiwadia C."/>
            <person name="Macreadie I.G."/>
        </authorList>
    </citation>
    <scope>NUCLEOTIDE SEQUENCE [LARGE SCALE GENOMIC DNA]</scope>
    <source>
        <strain evidence="1 2">ZA</strain>
    </source>
</reference>